<feature type="transmembrane region" description="Helical" evidence="1">
    <location>
        <begin position="282"/>
        <end position="303"/>
    </location>
</feature>
<dbReference type="Proteomes" id="UP000187209">
    <property type="component" value="Unassembled WGS sequence"/>
</dbReference>
<reference evidence="2 3" key="1">
    <citation type="submission" date="2016-11" db="EMBL/GenBank/DDBJ databases">
        <title>The macronuclear genome of Stentor coeruleus: a giant cell with tiny introns.</title>
        <authorList>
            <person name="Slabodnick M."/>
            <person name="Ruby J.G."/>
            <person name="Reiff S.B."/>
            <person name="Swart E.C."/>
            <person name="Gosai S."/>
            <person name="Prabakaran S."/>
            <person name="Witkowska E."/>
            <person name="Larue G.E."/>
            <person name="Fisher S."/>
            <person name="Freeman R.M."/>
            <person name="Gunawardena J."/>
            <person name="Chu W."/>
            <person name="Stover N.A."/>
            <person name="Gregory B.D."/>
            <person name="Nowacki M."/>
            <person name="Derisi J."/>
            <person name="Roy S.W."/>
            <person name="Marshall W.F."/>
            <person name="Sood P."/>
        </authorList>
    </citation>
    <scope>NUCLEOTIDE SEQUENCE [LARGE SCALE GENOMIC DNA]</scope>
    <source>
        <strain evidence="2">WM001</strain>
    </source>
</reference>
<dbReference type="AlphaFoldDB" id="A0A1R2ATG7"/>
<comment type="caution">
    <text evidence="2">The sequence shown here is derived from an EMBL/GenBank/DDBJ whole genome shotgun (WGS) entry which is preliminary data.</text>
</comment>
<feature type="transmembrane region" description="Helical" evidence="1">
    <location>
        <begin position="143"/>
        <end position="163"/>
    </location>
</feature>
<evidence type="ECO:0000313" key="2">
    <source>
        <dbReference type="EMBL" id="OMJ67811.1"/>
    </source>
</evidence>
<sequence>MVLILRFFVGLIIVRTILGIQTFWSTTEIGYLSKFYLYDQNKGETCLRLIPELINLFTAFGLFMSYFLQRYAKKLMILIISLLILFNSMLILLFINNRIVFTFFFSFSTGFCNGISLMMIPFISLSEGKTQKSLIKTSFLARLISFSGIIGLLSIFVSYFLIFVSVNDHSMIGIYYDDANVSYLSQAITGFSIVSLILGLLGIYLLDIDGILPQTQHLNDLQTNLITTKPIKNKENKRNQNKNYKIFVFSNENHESTIEKNDIPSNKNTTFDKKIHQFTHKLEIFCIFSIKEVWYAILLYFLISLQGFCYARGYYDLSDSGDYLIFKTFIQMIGLCVFGLLFDNFKPRIIVFIWIFGLILHAIIALFFENLYLCSLVYMFFAISGYVLICKVLFDIFPKNYEAVFSASAIGPLIANFIGFLVWYEGLYLGIYSKFGISMITLIASLIMVLILTNVKKNYLIEKCNDEEVIGIESIQ</sequence>
<proteinExistence type="predicted"/>
<gene>
    <name evidence="2" type="ORF">SteCoe_34933</name>
</gene>
<keyword evidence="1" id="KW-0812">Transmembrane</keyword>
<dbReference type="SUPFAM" id="SSF103473">
    <property type="entry name" value="MFS general substrate transporter"/>
    <property type="match status" value="1"/>
</dbReference>
<dbReference type="EMBL" id="MPUH01001432">
    <property type="protein sequence ID" value="OMJ67811.1"/>
    <property type="molecule type" value="Genomic_DNA"/>
</dbReference>
<feature type="transmembrane region" description="Helical" evidence="1">
    <location>
        <begin position="47"/>
        <end position="68"/>
    </location>
</feature>
<evidence type="ECO:0000313" key="3">
    <source>
        <dbReference type="Proteomes" id="UP000187209"/>
    </source>
</evidence>
<feature type="transmembrane region" description="Helical" evidence="1">
    <location>
        <begin position="349"/>
        <end position="369"/>
    </location>
</feature>
<evidence type="ECO:0000256" key="1">
    <source>
        <dbReference type="SAM" id="Phobius"/>
    </source>
</evidence>
<feature type="transmembrane region" description="Helical" evidence="1">
    <location>
        <begin position="75"/>
        <end position="95"/>
    </location>
</feature>
<accession>A0A1R2ATG7</accession>
<feature type="transmembrane region" description="Helical" evidence="1">
    <location>
        <begin position="7"/>
        <end position="27"/>
    </location>
</feature>
<keyword evidence="3" id="KW-1185">Reference proteome</keyword>
<feature type="transmembrane region" description="Helical" evidence="1">
    <location>
        <begin position="375"/>
        <end position="394"/>
    </location>
</feature>
<feature type="transmembrane region" description="Helical" evidence="1">
    <location>
        <begin position="401"/>
        <end position="423"/>
    </location>
</feature>
<keyword evidence="1" id="KW-0472">Membrane</keyword>
<dbReference type="InterPro" id="IPR036259">
    <property type="entry name" value="MFS_trans_sf"/>
</dbReference>
<feature type="transmembrane region" description="Helical" evidence="1">
    <location>
        <begin position="101"/>
        <end position="123"/>
    </location>
</feature>
<feature type="transmembrane region" description="Helical" evidence="1">
    <location>
        <begin position="183"/>
        <end position="206"/>
    </location>
</feature>
<feature type="transmembrane region" description="Helical" evidence="1">
    <location>
        <begin position="435"/>
        <end position="453"/>
    </location>
</feature>
<feature type="transmembrane region" description="Helical" evidence="1">
    <location>
        <begin position="323"/>
        <end position="342"/>
    </location>
</feature>
<protein>
    <submittedName>
        <fullName evidence="2">Uncharacterized protein</fullName>
    </submittedName>
</protein>
<name>A0A1R2ATG7_9CILI</name>
<organism evidence="2 3">
    <name type="scientific">Stentor coeruleus</name>
    <dbReference type="NCBI Taxonomy" id="5963"/>
    <lineage>
        <taxon>Eukaryota</taxon>
        <taxon>Sar</taxon>
        <taxon>Alveolata</taxon>
        <taxon>Ciliophora</taxon>
        <taxon>Postciliodesmatophora</taxon>
        <taxon>Heterotrichea</taxon>
        <taxon>Heterotrichida</taxon>
        <taxon>Stentoridae</taxon>
        <taxon>Stentor</taxon>
    </lineage>
</organism>
<keyword evidence="1" id="KW-1133">Transmembrane helix</keyword>